<dbReference type="OrthoDB" id="3284019at2"/>
<dbReference type="STRING" id="112413.SAMN05421854_1011433"/>
<evidence type="ECO:0000256" key="1">
    <source>
        <dbReference type="SAM" id="MobiDB-lite"/>
    </source>
</evidence>
<feature type="region of interest" description="Disordered" evidence="1">
    <location>
        <begin position="112"/>
        <end position="151"/>
    </location>
</feature>
<evidence type="ECO:0000313" key="3">
    <source>
        <dbReference type="Proteomes" id="UP000199137"/>
    </source>
</evidence>
<dbReference type="RefSeq" id="WP_093572506.1">
    <property type="nucleotide sequence ID" value="NZ_FOWC01000001.1"/>
</dbReference>
<organism evidence="2 3">
    <name type="scientific">Amycolatopsis rubida</name>
    <dbReference type="NCBI Taxonomy" id="112413"/>
    <lineage>
        <taxon>Bacteria</taxon>
        <taxon>Bacillati</taxon>
        <taxon>Actinomycetota</taxon>
        <taxon>Actinomycetes</taxon>
        <taxon>Pseudonocardiales</taxon>
        <taxon>Pseudonocardiaceae</taxon>
        <taxon>Amycolatopsis</taxon>
    </lineage>
</organism>
<protein>
    <recommendedName>
        <fullName evidence="4">DUF4034 domain-containing protein</fullName>
    </recommendedName>
</protein>
<proteinExistence type="predicted"/>
<reference evidence="2 3" key="1">
    <citation type="submission" date="2016-10" db="EMBL/GenBank/DDBJ databases">
        <authorList>
            <person name="de Groot N.N."/>
        </authorList>
    </citation>
    <scope>NUCLEOTIDE SEQUENCE [LARGE SCALE GENOMIC DNA]</scope>
    <source>
        <strain evidence="2 3">DSM 44637</strain>
    </source>
</reference>
<evidence type="ECO:0000313" key="2">
    <source>
        <dbReference type="EMBL" id="SFO30837.1"/>
    </source>
</evidence>
<accession>A0A1I5G4B6</accession>
<evidence type="ECO:0008006" key="4">
    <source>
        <dbReference type="Google" id="ProtNLM"/>
    </source>
</evidence>
<sequence>MLARDPLRLHAHARALQYWCDKWFGTHDLMWTFAEEGAAKHPKLAWLPLAAAFEASFAGAKDAWRLLPWLDGEGRDAPDTLNSRAYAALVELKRGPETVEQFRHLGRSASGPVWSYSEPRVPDLPEPGLPAREAAGTGPGRPVVSWPGSRV</sequence>
<gene>
    <name evidence="2" type="ORF">SAMN05421854_1011433</name>
</gene>
<name>A0A1I5G4B6_9PSEU</name>
<dbReference type="Proteomes" id="UP000199137">
    <property type="component" value="Unassembled WGS sequence"/>
</dbReference>
<dbReference type="EMBL" id="FOWC01000001">
    <property type="protein sequence ID" value="SFO30837.1"/>
    <property type="molecule type" value="Genomic_DNA"/>
</dbReference>
<dbReference type="AlphaFoldDB" id="A0A1I5G4B6"/>